<dbReference type="SUPFAM" id="SSF55785">
    <property type="entry name" value="PYP-like sensor domain (PAS domain)"/>
    <property type="match status" value="5"/>
</dbReference>
<evidence type="ECO:0000313" key="4">
    <source>
        <dbReference type="EMBL" id="RIX60085.1"/>
    </source>
</evidence>
<dbReference type="InterPro" id="IPR001610">
    <property type="entry name" value="PAC"/>
</dbReference>
<sequence length="824" mass="94452">MLSFSKQIFIQNAPLIYQFFKQMKDLIFLMSVEQDGGAIQFRYELMNEAAFHSTGMTEESYGKTIEEVFPNEFGEFLQEQTARAVRTKQPVIFEDKIRNTDYYGESIIHPIFDEQGNCTHVFTLVRDISRRRDAERELEISRQRYESLFYRHPDAVYTLDLEGKLLSANEAFEKVAGYAVAELQDKPLLPIVQPEYIAETIKQFHLAKQGQPQSYESAIIHRDGRRVDLNVQNIPVVTDGNIVGVYGIAKDITVEKEQREALREVKEQLETFWQNTTEAVFMLDRNCHILKANKAFEKMFGFLEQEMIGKDPRDPQVSIVPDCMDDDREEIIARLLRGEKIVNHETKRMTRDGRLLDILASYTPIYDKKGTILGTTVFYRDITERKLAVKELKQSEEKYRLIAENMTDLIAIVDPDLKVTYASPSYLTVLGVNPIEYEENMAGNLVDAAYQKAVLAKYKELMETKRPVAFETKLELNNPDGLPLYVETFANPILDADGHIEKILCVSRDVSRRKLIEEALKESEERFRLIAENTLDVIKLLDPNGIHTYASPSHHIVLGFEPSDYLGKTIFMDTHPEDFMKLQQAFVRLTLSKEAEKVVIRKQTAGGDWIWMDASMTPVLTKDGRLNHILVVSRDVTDHMEHEKLLQYMAYHDSLTGLPNRRLIMSRLEQLIASNRESKKTFAVLVLDCDHFKDINDSLGHDYGDQVIKGFAKRLQSCIRESDVISGSTTTVSRLGGDEFVILLQDLREEAHALNVAERILEAIREPWSIEGVDLRITTSIGVAFFNGTDCLDPKKLIKHADFALYQAKEAGRNTYAVYEQPPE</sequence>
<proteinExistence type="predicted"/>
<name>A0A3A1VIK4_9BACL</name>
<dbReference type="PROSITE" id="PS50887">
    <property type="entry name" value="GGDEF"/>
    <property type="match status" value="1"/>
</dbReference>
<dbReference type="Gene3D" id="3.30.70.270">
    <property type="match status" value="1"/>
</dbReference>
<gene>
    <name evidence="4" type="ORF">D3P08_00380</name>
</gene>
<dbReference type="NCBIfam" id="TIGR00229">
    <property type="entry name" value="sensory_box"/>
    <property type="match status" value="5"/>
</dbReference>
<dbReference type="InterPro" id="IPR000700">
    <property type="entry name" value="PAS-assoc_C"/>
</dbReference>
<dbReference type="EMBL" id="QXQA01000001">
    <property type="protein sequence ID" value="RIX60085.1"/>
    <property type="molecule type" value="Genomic_DNA"/>
</dbReference>
<feature type="domain" description="GGDEF" evidence="3">
    <location>
        <begin position="680"/>
        <end position="821"/>
    </location>
</feature>
<dbReference type="CDD" id="cd00130">
    <property type="entry name" value="PAS"/>
    <property type="match status" value="4"/>
</dbReference>
<dbReference type="Gene3D" id="3.30.450.20">
    <property type="entry name" value="PAS domain"/>
    <property type="match status" value="5"/>
</dbReference>
<evidence type="ECO:0000313" key="5">
    <source>
        <dbReference type="Proteomes" id="UP000266482"/>
    </source>
</evidence>
<feature type="domain" description="PAC" evidence="2">
    <location>
        <begin position="342"/>
        <end position="394"/>
    </location>
</feature>
<evidence type="ECO:0000259" key="3">
    <source>
        <dbReference type="PROSITE" id="PS50887"/>
    </source>
</evidence>
<evidence type="ECO:0000259" key="2">
    <source>
        <dbReference type="PROSITE" id="PS50113"/>
    </source>
</evidence>
<dbReference type="InterPro" id="IPR013656">
    <property type="entry name" value="PAS_4"/>
</dbReference>
<feature type="domain" description="PAS" evidence="1">
    <location>
        <begin position="395"/>
        <end position="465"/>
    </location>
</feature>
<dbReference type="AlphaFoldDB" id="A0A3A1VIK4"/>
<feature type="domain" description="PAC" evidence="2">
    <location>
        <begin position="213"/>
        <end position="264"/>
    </location>
</feature>
<keyword evidence="5" id="KW-1185">Reference proteome</keyword>
<dbReference type="InterPro" id="IPR029787">
    <property type="entry name" value="Nucleotide_cyclase"/>
</dbReference>
<dbReference type="PROSITE" id="PS50112">
    <property type="entry name" value="PAS"/>
    <property type="match status" value="4"/>
</dbReference>
<dbReference type="CDD" id="cd01949">
    <property type="entry name" value="GGDEF"/>
    <property type="match status" value="1"/>
</dbReference>
<dbReference type="Pfam" id="PF08448">
    <property type="entry name" value="PAS_4"/>
    <property type="match status" value="3"/>
</dbReference>
<dbReference type="OrthoDB" id="9759607at2"/>
<feature type="domain" description="PAS" evidence="1">
    <location>
        <begin position="265"/>
        <end position="310"/>
    </location>
</feature>
<dbReference type="Pfam" id="PF00990">
    <property type="entry name" value="GGDEF"/>
    <property type="match status" value="1"/>
</dbReference>
<feature type="domain" description="PAC" evidence="2">
    <location>
        <begin position="593"/>
        <end position="648"/>
    </location>
</feature>
<dbReference type="Pfam" id="PF13426">
    <property type="entry name" value="PAS_9"/>
    <property type="match status" value="1"/>
</dbReference>
<accession>A0A3A1VIK4</accession>
<reference evidence="4 5" key="1">
    <citation type="submission" date="2018-09" db="EMBL/GenBank/DDBJ databases">
        <title>Paenibacillus aracenensis nov. sp. isolated from a cave in southern Spain.</title>
        <authorList>
            <person name="Jurado V."/>
            <person name="Gutierrez-Patricio S."/>
            <person name="Gonzalez-Pimentel J.L."/>
            <person name="Miller A.Z."/>
            <person name="Laiz L."/>
            <person name="Saiz-Jimenez C."/>
        </authorList>
    </citation>
    <scope>NUCLEOTIDE SEQUENCE [LARGE SCALE GENOMIC DNA]</scope>
    <source>
        <strain evidence="4 5">DSM 22867</strain>
    </source>
</reference>
<protein>
    <submittedName>
        <fullName evidence="4">PAS domain S-box protein</fullName>
    </submittedName>
</protein>
<dbReference type="NCBIfam" id="TIGR00254">
    <property type="entry name" value="GGDEF"/>
    <property type="match status" value="1"/>
</dbReference>
<dbReference type="PANTHER" id="PTHR44757">
    <property type="entry name" value="DIGUANYLATE CYCLASE DGCP"/>
    <property type="match status" value="1"/>
</dbReference>
<dbReference type="FunFam" id="3.30.70.270:FF:000001">
    <property type="entry name" value="Diguanylate cyclase domain protein"/>
    <property type="match status" value="1"/>
</dbReference>
<feature type="domain" description="PAC" evidence="2">
    <location>
        <begin position="86"/>
        <end position="140"/>
    </location>
</feature>
<dbReference type="SMART" id="SM00091">
    <property type="entry name" value="PAS"/>
    <property type="match status" value="5"/>
</dbReference>
<evidence type="ECO:0000259" key="1">
    <source>
        <dbReference type="PROSITE" id="PS50112"/>
    </source>
</evidence>
<dbReference type="Proteomes" id="UP000266482">
    <property type="component" value="Unassembled WGS sequence"/>
</dbReference>
<dbReference type="InterPro" id="IPR000014">
    <property type="entry name" value="PAS"/>
</dbReference>
<comment type="caution">
    <text evidence="4">The sequence shown here is derived from an EMBL/GenBank/DDBJ whole genome shotgun (WGS) entry which is preliminary data.</text>
</comment>
<dbReference type="SMART" id="SM00267">
    <property type="entry name" value="GGDEF"/>
    <property type="match status" value="1"/>
</dbReference>
<dbReference type="InterPro" id="IPR035965">
    <property type="entry name" value="PAS-like_dom_sf"/>
</dbReference>
<feature type="domain" description="PAS" evidence="1">
    <location>
        <begin position="141"/>
        <end position="211"/>
    </location>
</feature>
<dbReference type="Pfam" id="PF08447">
    <property type="entry name" value="PAS_3"/>
    <property type="match status" value="1"/>
</dbReference>
<organism evidence="4 5">
    <name type="scientific">Paenibacillus nanensis</name>
    <dbReference type="NCBI Taxonomy" id="393251"/>
    <lineage>
        <taxon>Bacteria</taxon>
        <taxon>Bacillati</taxon>
        <taxon>Bacillota</taxon>
        <taxon>Bacilli</taxon>
        <taxon>Bacillales</taxon>
        <taxon>Paenibacillaceae</taxon>
        <taxon>Paenibacillus</taxon>
    </lineage>
</organism>
<feature type="domain" description="PAS" evidence="1">
    <location>
        <begin position="523"/>
        <end position="594"/>
    </location>
</feature>
<dbReference type="RefSeq" id="WP_119597460.1">
    <property type="nucleotide sequence ID" value="NZ_QXQA01000001.1"/>
</dbReference>
<dbReference type="InterPro" id="IPR043128">
    <property type="entry name" value="Rev_trsase/Diguanyl_cyclase"/>
</dbReference>
<dbReference type="PROSITE" id="PS50113">
    <property type="entry name" value="PAC"/>
    <property type="match status" value="5"/>
</dbReference>
<dbReference type="SMART" id="SM00086">
    <property type="entry name" value="PAC"/>
    <property type="match status" value="5"/>
</dbReference>
<dbReference type="InterPro" id="IPR013655">
    <property type="entry name" value="PAS_fold_3"/>
</dbReference>
<dbReference type="PANTHER" id="PTHR44757:SF2">
    <property type="entry name" value="BIOFILM ARCHITECTURE MAINTENANCE PROTEIN MBAA"/>
    <property type="match status" value="1"/>
</dbReference>
<feature type="domain" description="PAC" evidence="2">
    <location>
        <begin position="470"/>
        <end position="522"/>
    </location>
</feature>
<dbReference type="InterPro" id="IPR000160">
    <property type="entry name" value="GGDEF_dom"/>
</dbReference>
<dbReference type="SUPFAM" id="SSF55073">
    <property type="entry name" value="Nucleotide cyclase"/>
    <property type="match status" value="1"/>
</dbReference>
<dbReference type="InterPro" id="IPR052155">
    <property type="entry name" value="Biofilm_reg_signaling"/>
</dbReference>